<comment type="subcellular location">
    <subcellularLocation>
        <location evidence="1">Cell membrane</location>
        <topology evidence="1">Multi-pass membrane protein</topology>
    </subcellularLocation>
</comment>
<sequence>MLRTRIVTAVVLLALIAAALASGSIWPLLVLLSVATACALWEWLRLTAPGRDAAAVAAGIAMGLLTLGCAWLWQSPTADLSARLTVYAITTRLFVPVVAGIWLVAGTLAVVRGQVEQAPRSILWSLFAIPALYCAWAALALFYMTHGALYLVSMMALVWVADIGAYFAGRAFGRRKLAPRVSPGKSWEGAIAGAVLVAAYVGACAQWPGTFGHDLAQRWGLPAALAFALLLAALSVMGDLFESLLKRRAGVKDSGSLLPGHGGVYDRIDALVPVAPVALLLSGVVT</sequence>
<feature type="transmembrane region" description="Helical" evidence="13">
    <location>
        <begin position="189"/>
        <end position="209"/>
    </location>
</feature>
<dbReference type="PROSITE" id="PS01315">
    <property type="entry name" value="CDS"/>
    <property type="match status" value="1"/>
</dbReference>
<dbReference type="PANTHER" id="PTHR46382">
    <property type="entry name" value="PHOSPHATIDATE CYTIDYLYLTRANSFERASE"/>
    <property type="match status" value="1"/>
</dbReference>
<dbReference type="InterPro" id="IPR000374">
    <property type="entry name" value="PC_trans"/>
</dbReference>
<comment type="similarity">
    <text evidence="2">Belongs to the CDS family.</text>
</comment>
<protein>
    <submittedName>
        <fullName evidence="14">Phosphatidate cytidylyltransferase</fullName>
        <ecNumber evidence="14">2.7.7.41</ecNumber>
    </submittedName>
</protein>
<dbReference type="GO" id="GO:0016024">
    <property type="term" value="P:CDP-diacylglycerol biosynthetic process"/>
    <property type="evidence" value="ECO:0007669"/>
    <property type="project" value="TreeGrafter"/>
</dbReference>
<evidence type="ECO:0000256" key="5">
    <source>
        <dbReference type="ARBA" id="ARBA00022679"/>
    </source>
</evidence>
<name>A0A484NZ19_9ZZZZ</name>
<keyword evidence="7 14" id="KW-0548">Nucleotidyltransferase</keyword>
<organism evidence="14">
    <name type="scientific">plant metagenome</name>
    <dbReference type="NCBI Taxonomy" id="1297885"/>
    <lineage>
        <taxon>unclassified sequences</taxon>
        <taxon>metagenomes</taxon>
        <taxon>organismal metagenomes</taxon>
    </lineage>
</organism>
<evidence type="ECO:0000256" key="2">
    <source>
        <dbReference type="ARBA" id="ARBA00010185"/>
    </source>
</evidence>
<evidence type="ECO:0000256" key="7">
    <source>
        <dbReference type="ARBA" id="ARBA00022695"/>
    </source>
</evidence>
<gene>
    <name evidence="14" type="ORF">AMP9_2067</name>
</gene>
<dbReference type="GO" id="GO:0005886">
    <property type="term" value="C:plasma membrane"/>
    <property type="evidence" value="ECO:0007669"/>
    <property type="project" value="UniProtKB-SubCell"/>
</dbReference>
<dbReference type="Pfam" id="PF01148">
    <property type="entry name" value="CTP_transf_1"/>
    <property type="match status" value="1"/>
</dbReference>
<feature type="transmembrane region" description="Helical" evidence="13">
    <location>
        <begin position="55"/>
        <end position="73"/>
    </location>
</feature>
<feature type="transmembrane region" description="Helical" evidence="13">
    <location>
        <begin position="149"/>
        <end position="168"/>
    </location>
</feature>
<evidence type="ECO:0000256" key="3">
    <source>
        <dbReference type="ARBA" id="ARBA00022475"/>
    </source>
</evidence>
<evidence type="ECO:0000256" key="11">
    <source>
        <dbReference type="ARBA" id="ARBA00023209"/>
    </source>
</evidence>
<feature type="transmembrane region" description="Helical" evidence="13">
    <location>
        <begin position="93"/>
        <end position="111"/>
    </location>
</feature>
<evidence type="ECO:0000256" key="4">
    <source>
        <dbReference type="ARBA" id="ARBA00022516"/>
    </source>
</evidence>
<accession>A0A484NZ19</accession>
<keyword evidence="3" id="KW-1003">Cell membrane</keyword>
<keyword evidence="9" id="KW-0443">Lipid metabolism</keyword>
<feature type="transmembrane region" description="Helical" evidence="13">
    <location>
        <begin position="221"/>
        <end position="241"/>
    </location>
</feature>
<evidence type="ECO:0000256" key="13">
    <source>
        <dbReference type="SAM" id="Phobius"/>
    </source>
</evidence>
<dbReference type="PANTHER" id="PTHR46382:SF1">
    <property type="entry name" value="PHOSPHATIDATE CYTIDYLYLTRANSFERASE"/>
    <property type="match status" value="1"/>
</dbReference>
<keyword evidence="10 13" id="KW-0472">Membrane</keyword>
<keyword evidence="6 13" id="KW-0812">Transmembrane</keyword>
<evidence type="ECO:0000256" key="6">
    <source>
        <dbReference type="ARBA" id="ARBA00022692"/>
    </source>
</evidence>
<dbReference type="EC" id="2.7.7.41" evidence="14"/>
<keyword evidence="5 14" id="KW-0808">Transferase</keyword>
<dbReference type="EMBL" id="CAADHY010000011">
    <property type="protein sequence ID" value="VFR17810.1"/>
    <property type="molecule type" value="Genomic_DNA"/>
</dbReference>
<keyword evidence="12" id="KW-1208">Phospholipid metabolism</keyword>
<dbReference type="AlphaFoldDB" id="A0A484NZ19"/>
<evidence type="ECO:0000256" key="12">
    <source>
        <dbReference type="ARBA" id="ARBA00023264"/>
    </source>
</evidence>
<evidence type="ECO:0000256" key="10">
    <source>
        <dbReference type="ARBA" id="ARBA00023136"/>
    </source>
</evidence>
<keyword evidence="4" id="KW-0444">Lipid biosynthesis</keyword>
<evidence type="ECO:0000313" key="14">
    <source>
        <dbReference type="EMBL" id="VFR17810.1"/>
    </source>
</evidence>
<dbReference type="GO" id="GO:0004605">
    <property type="term" value="F:phosphatidate cytidylyltransferase activity"/>
    <property type="evidence" value="ECO:0007669"/>
    <property type="project" value="UniProtKB-EC"/>
</dbReference>
<keyword evidence="8 13" id="KW-1133">Transmembrane helix</keyword>
<evidence type="ECO:0000256" key="9">
    <source>
        <dbReference type="ARBA" id="ARBA00023098"/>
    </source>
</evidence>
<evidence type="ECO:0000256" key="8">
    <source>
        <dbReference type="ARBA" id="ARBA00022989"/>
    </source>
</evidence>
<evidence type="ECO:0000256" key="1">
    <source>
        <dbReference type="ARBA" id="ARBA00004651"/>
    </source>
</evidence>
<proteinExistence type="inferred from homology"/>
<keyword evidence="11" id="KW-0594">Phospholipid biosynthesis</keyword>
<feature type="transmembrane region" description="Helical" evidence="13">
    <location>
        <begin position="123"/>
        <end position="143"/>
    </location>
</feature>
<reference evidence="14" key="1">
    <citation type="submission" date="2019-03" db="EMBL/GenBank/DDBJ databases">
        <authorList>
            <person name="Danneels B."/>
        </authorList>
    </citation>
    <scope>NUCLEOTIDE SEQUENCE</scope>
</reference>